<accession>A0A1J7BES9</accession>
<dbReference type="EMBL" id="MLCF01000064">
    <property type="protein sequence ID" value="OIV37077.1"/>
    <property type="molecule type" value="Genomic_DNA"/>
</dbReference>
<evidence type="ECO:0000313" key="3">
    <source>
        <dbReference type="Proteomes" id="UP000243342"/>
    </source>
</evidence>
<dbReference type="Proteomes" id="UP000243342">
    <property type="component" value="Unassembled WGS sequence"/>
</dbReference>
<feature type="compositionally biased region" description="Low complexity" evidence="1">
    <location>
        <begin position="32"/>
        <end position="41"/>
    </location>
</feature>
<dbReference type="AlphaFoldDB" id="A0A1J7BES9"/>
<evidence type="ECO:0000313" key="2">
    <source>
        <dbReference type="EMBL" id="OIV37077.1"/>
    </source>
</evidence>
<keyword evidence="3" id="KW-1185">Reference proteome</keyword>
<comment type="caution">
    <text evidence="2">The sequence shown here is derived from an EMBL/GenBank/DDBJ whole genome shotgun (WGS) entry which is preliminary data.</text>
</comment>
<name>A0A1J7BES9_9ACTN</name>
<protein>
    <submittedName>
        <fullName evidence="2">Uncharacterized protein</fullName>
    </submittedName>
</protein>
<evidence type="ECO:0000256" key="1">
    <source>
        <dbReference type="SAM" id="MobiDB-lite"/>
    </source>
</evidence>
<reference evidence="2 3" key="1">
    <citation type="submission" date="2016-10" db="EMBL/GenBank/DDBJ databases">
        <title>Genome sequence of Streptomyces gilvigriseus MUSC 26.</title>
        <authorList>
            <person name="Lee L.-H."/>
            <person name="Ser H.-L."/>
        </authorList>
    </citation>
    <scope>NUCLEOTIDE SEQUENCE [LARGE SCALE GENOMIC DNA]</scope>
    <source>
        <strain evidence="2 3">MUSC 26</strain>
    </source>
</reference>
<gene>
    <name evidence="2" type="ORF">BIV57_13005</name>
</gene>
<sequence>MVASPLPSTRVTVRRVAPATGWSASSTVGAEAASSARSSSPTAPPTRPVATTRCPSAAAIRATLRPLPPARAVTAAARLVVCSRSGPSPASR</sequence>
<proteinExistence type="predicted"/>
<organism evidence="2 3">
    <name type="scientific">Mangrovactinospora gilvigrisea</name>
    <dbReference type="NCBI Taxonomy" id="1428644"/>
    <lineage>
        <taxon>Bacteria</taxon>
        <taxon>Bacillati</taxon>
        <taxon>Actinomycetota</taxon>
        <taxon>Actinomycetes</taxon>
        <taxon>Kitasatosporales</taxon>
        <taxon>Streptomycetaceae</taxon>
        <taxon>Mangrovactinospora</taxon>
    </lineage>
</organism>
<feature type="region of interest" description="Disordered" evidence="1">
    <location>
        <begin position="16"/>
        <end position="53"/>
    </location>
</feature>